<dbReference type="AlphaFoldDB" id="A0A542CTM5"/>
<evidence type="ECO:0000313" key="3">
    <source>
        <dbReference type="Proteomes" id="UP000320876"/>
    </source>
</evidence>
<sequence length="68" mass="7757">MLDGLTNWWDALELWLAQRWFPLQFVLVMVVLVPVCLGLAWLLGRVVDQVATWFGPTRGQDPPGGNRH</sequence>
<gene>
    <name evidence="2" type="ORF">FB471_6331</name>
</gene>
<evidence type="ECO:0000313" key="2">
    <source>
        <dbReference type="EMBL" id="TQI94173.1"/>
    </source>
</evidence>
<comment type="caution">
    <text evidence="2">The sequence shown here is derived from an EMBL/GenBank/DDBJ whole genome shotgun (WGS) entry which is preliminary data.</text>
</comment>
<dbReference type="Proteomes" id="UP000320876">
    <property type="component" value="Unassembled WGS sequence"/>
</dbReference>
<dbReference type="EMBL" id="VFML01000002">
    <property type="protein sequence ID" value="TQI94173.1"/>
    <property type="molecule type" value="Genomic_DNA"/>
</dbReference>
<feature type="transmembrane region" description="Helical" evidence="1">
    <location>
        <begin position="20"/>
        <end position="43"/>
    </location>
</feature>
<name>A0A542CTM5_AMYCI</name>
<organism evidence="2 3">
    <name type="scientific">Amycolatopsis cihanbeyliensis</name>
    <dbReference type="NCBI Taxonomy" id="1128664"/>
    <lineage>
        <taxon>Bacteria</taxon>
        <taxon>Bacillati</taxon>
        <taxon>Actinomycetota</taxon>
        <taxon>Actinomycetes</taxon>
        <taxon>Pseudonocardiales</taxon>
        <taxon>Pseudonocardiaceae</taxon>
        <taxon>Amycolatopsis</taxon>
    </lineage>
</organism>
<keyword evidence="1" id="KW-1133">Transmembrane helix</keyword>
<protein>
    <submittedName>
        <fullName evidence="2">Uncharacterized protein</fullName>
    </submittedName>
</protein>
<evidence type="ECO:0000256" key="1">
    <source>
        <dbReference type="SAM" id="Phobius"/>
    </source>
</evidence>
<keyword evidence="1" id="KW-0472">Membrane</keyword>
<proteinExistence type="predicted"/>
<accession>A0A542CTM5</accession>
<keyword evidence="3" id="KW-1185">Reference proteome</keyword>
<keyword evidence="1" id="KW-0812">Transmembrane</keyword>
<reference evidence="2 3" key="1">
    <citation type="submission" date="2019-06" db="EMBL/GenBank/DDBJ databases">
        <title>Sequencing the genomes of 1000 actinobacteria strains.</title>
        <authorList>
            <person name="Klenk H.-P."/>
        </authorList>
    </citation>
    <scope>NUCLEOTIDE SEQUENCE [LARGE SCALE GENOMIC DNA]</scope>
    <source>
        <strain evidence="2 3">DSM 45679</strain>
    </source>
</reference>
<dbReference type="RefSeq" id="WP_142003434.1">
    <property type="nucleotide sequence ID" value="NZ_VFML01000002.1"/>
</dbReference>